<comment type="caution">
    <text evidence="1">The sequence shown here is derived from an EMBL/GenBank/DDBJ whole genome shotgun (WGS) entry which is preliminary data.</text>
</comment>
<evidence type="ECO:0008006" key="3">
    <source>
        <dbReference type="Google" id="ProtNLM"/>
    </source>
</evidence>
<dbReference type="EMBL" id="QJKF01000003">
    <property type="protein sequence ID" value="PXX66294.1"/>
    <property type="molecule type" value="Genomic_DNA"/>
</dbReference>
<name>A0A318K2N5_9NOCA</name>
<evidence type="ECO:0000313" key="2">
    <source>
        <dbReference type="Proteomes" id="UP000247569"/>
    </source>
</evidence>
<organism evidence="1 2">
    <name type="scientific">Nocardia tenerifensis</name>
    <dbReference type="NCBI Taxonomy" id="228006"/>
    <lineage>
        <taxon>Bacteria</taxon>
        <taxon>Bacillati</taxon>
        <taxon>Actinomycetota</taxon>
        <taxon>Actinomycetes</taxon>
        <taxon>Mycobacteriales</taxon>
        <taxon>Nocardiaceae</taxon>
        <taxon>Nocardia</taxon>
    </lineage>
</organism>
<evidence type="ECO:0000313" key="1">
    <source>
        <dbReference type="EMBL" id="PXX66294.1"/>
    </source>
</evidence>
<accession>A0A318K2N5</accession>
<dbReference type="AlphaFoldDB" id="A0A318K2N5"/>
<reference evidence="1 2" key="1">
    <citation type="submission" date="2018-05" db="EMBL/GenBank/DDBJ databases">
        <title>Genomic Encyclopedia of Type Strains, Phase IV (KMG-IV): sequencing the most valuable type-strain genomes for metagenomic binning, comparative biology and taxonomic classification.</title>
        <authorList>
            <person name="Goeker M."/>
        </authorList>
    </citation>
    <scope>NUCLEOTIDE SEQUENCE [LARGE SCALE GENOMIC DNA]</scope>
    <source>
        <strain evidence="1 2">DSM 44704</strain>
    </source>
</reference>
<gene>
    <name evidence="1" type="ORF">DFR70_10340</name>
</gene>
<protein>
    <recommendedName>
        <fullName evidence="3">Phage integrase family protein</fullName>
    </recommendedName>
</protein>
<proteinExistence type="predicted"/>
<dbReference type="Proteomes" id="UP000247569">
    <property type="component" value="Unassembled WGS sequence"/>
</dbReference>
<sequence length="43" mass="4541">MLGHKTARLTLDLYGHLFPDDLDVVAGGMEVGAEAAADELRTA</sequence>
<keyword evidence="2" id="KW-1185">Reference proteome</keyword>